<dbReference type="CDD" id="cd01288">
    <property type="entry name" value="FabZ"/>
    <property type="match status" value="1"/>
</dbReference>
<evidence type="ECO:0000256" key="7">
    <source>
        <dbReference type="ARBA" id="ARBA00023239"/>
    </source>
</evidence>
<dbReference type="GO" id="GO:0019171">
    <property type="term" value="F:(3R)-hydroxyacyl-[acyl-carrier-protein] dehydratase activity"/>
    <property type="evidence" value="ECO:0007669"/>
    <property type="project" value="UniProtKB-EC"/>
</dbReference>
<dbReference type="AlphaFoldDB" id="N9DRD7"/>
<keyword evidence="6 9" id="KW-0443">Lipid metabolism</keyword>
<dbReference type="PANTHER" id="PTHR30272">
    <property type="entry name" value="3-HYDROXYACYL-[ACYL-CARRIER-PROTEIN] DEHYDRATASE"/>
    <property type="match status" value="1"/>
</dbReference>
<evidence type="ECO:0000313" key="10">
    <source>
        <dbReference type="EMBL" id="ENV83028.1"/>
    </source>
</evidence>
<evidence type="ECO:0000256" key="4">
    <source>
        <dbReference type="ARBA" id="ARBA00022516"/>
    </source>
</evidence>
<dbReference type="InterPro" id="IPR029069">
    <property type="entry name" value="HotDog_dom_sf"/>
</dbReference>
<comment type="caution">
    <text evidence="10">The sequence shown here is derived from an EMBL/GenBank/DDBJ whole genome shotgun (WGS) entry which is preliminary data.</text>
</comment>
<sequence length="163" mass="18259">MMTESNTPAFTKPELPMQIQTIREYLPHRYPFLLVDRVTDITDSGIVGYKNVSMNEEFLQGHFPGFPIMPGVLIVEAMAQISGILGFVMNNQKPSSDKIFLFAGAERVRFKKQVVPGDQLVLKSELVMQKRGIYKYNCIATVDGIVAATAEIMITQQKTTEQA</sequence>
<organism evidence="10 11">
    <name type="scientific">Acinetobacter bouvetii DSM 14964 = CIP 107468</name>
    <dbReference type="NCBI Taxonomy" id="1120925"/>
    <lineage>
        <taxon>Bacteria</taxon>
        <taxon>Pseudomonadati</taxon>
        <taxon>Pseudomonadota</taxon>
        <taxon>Gammaproteobacteria</taxon>
        <taxon>Moraxellales</taxon>
        <taxon>Moraxellaceae</taxon>
        <taxon>Acinetobacter</taxon>
    </lineage>
</organism>
<dbReference type="InterPro" id="IPR013114">
    <property type="entry name" value="FabA_FabZ"/>
</dbReference>
<dbReference type="GO" id="GO:0006633">
    <property type="term" value="P:fatty acid biosynthetic process"/>
    <property type="evidence" value="ECO:0007669"/>
    <property type="project" value="UniProtKB-UniRule"/>
</dbReference>
<dbReference type="GO" id="GO:0016020">
    <property type="term" value="C:membrane"/>
    <property type="evidence" value="ECO:0007669"/>
    <property type="project" value="GOC"/>
</dbReference>
<dbReference type="NCBIfam" id="NF000582">
    <property type="entry name" value="PRK00006.1"/>
    <property type="match status" value="1"/>
</dbReference>
<evidence type="ECO:0000313" key="11">
    <source>
        <dbReference type="Proteomes" id="UP000018460"/>
    </source>
</evidence>
<comment type="function">
    <text evidence="8 9">Involved in unsaturated fatty acids biosynthesis. Catalyzes the dehydration of short chain beta-hydroxyacyl-ACPs and long chain saturated and unsaturated beta-hydroxyacyl-ACPs.</text>
</comment>
<evidence type="ECO:0000256" key="9">
    <source>
        <dbReference type="HAMAP-Rule" id="MF_00406"/>
    </source>
</evidence>
<dbReference type="GO" id="GO:0005737">
    <property type="term" value="C:cytoplasm"/>
    <property type="evidence" value="ECO:0007669"/>
    <property type="project" value="UniProtKB-SubCell"/>
</dbReference>
<evidence type="ECO:0000256" key="8">
    <source>
        <dbReference type="ARBA" id="ARBA00025049"/>
    </source>
</evidence>
<comment type="catalytic activity">
    <reaction evidence="9">
        <text>a (3R)-hydroxyacyl-[ACP] = a (2E)-enoyl-[ACP] + H2O</text>
        <dbReference type="Rhea" id="RHEA:13097"/>
        <dbReference type="Rhea" id="RHEA-COMP:9925"/>
        <dbReference type="Rhea" id="RHEA-COMP:9945"/>
        <dbReference type="ChEBI" id="CHEBI:15377"/>
        <dbReference type="ChEBI" id="CHEBI:78784"/>
        <dbReference type="ChEBI" id="CHEBI:78827"/>
        <dbReference type="EC" id="4.2.1.59"/>
    </reaction>
</comment>
<gene>
    <name evidence="9" type="primary">fabZ</name>
    <name evidence="10" type="ORF">F941_01794</name>
</gene>
<evidence type="ECO:0000256" key="1">
    <source>
        <dbReference type="ARBA" id="ARBA00004496"/>
    </source>
</evidence>
<keyword evidence="11" id="KW-1185">Reference proteome</keyword>
<reference evidence="10 11" key="1">
    <citation type="submission" date="2013-02" db="EMBL/GenBank/DDBJ databases">
        <title>The Genome Sequence of Acinetobacter bouvetii CIP 107468.</title>
        <authorList>
            <consortium name="The Broad Institute Genome Sequencing Platform"/>
            <consortium name="The Broad Institute Genome Sequencing Center for Infectious Disease"/>
            <person name="Cerqueira G."/>
            <person name="Feldgarden M."/>
            <person name="Courvalin P."/>
            <person name="Perichon B."/>
            <person name="Grillot-Courvalin C."/>
            <person name="Clermont D."/>
            <person name="Rocha E."/>
            <person name="Yoon E.-J."/>
            <person name="Nemec A."/>
            <person name="Walker B."/>
            <person name="Young S.K."/>
            <person name="Zeng Q."/>
            <person name="Gargeya S."/>
            <person name="Fitzgerald M."/>
            <person name="Haas B."/>
            <person name="Abouelleil A."/>
            <person name="Alvarado L."/>
            <person name="Arachchi H.M."/>
            <person name="Berlin A.M."/>
            <person name="Chapman S.B."/>
            <person name="Dewar J."/>
            <person name="Goldberg J."/>
            <person name="Griggs A."/>
            <person name="Gujja S."/>
            <person name="Hansen M."/>
            <person name="Howarth C."/>
            <person name="Imamovic A."/>
            <person name="Larimer J."/>
            <person name="McCowan C."/>
            <person name="Murphy C."/>
            <person name="Neiman D."/>
            <person name="Pearson M."/>
            <person name="Priest M."/>
            <person name="Roberts A."/>
            <person name="Saif S."/>
            <person name="Shea T."/>
            <person name="Sisk P."/>
            <person name="Sykes S."/>
            <person name="Wortman J."/>
            <person name="Nusbaum C."/>
            <person name="Birren B."/>
        </authorList>
    </citation>
    <scope>NUCLEOTIDE SEQUENCE [LARGE SCALE GENOMIC DNA]</scope>
    <source>
        <strain evidence="10 11">CIP 107468</strain>
    </source>
</reference>
<comment type="similarity">
    <text evidence="2 9">Belongs to the thioester dehydratase family. FabZ subfamily.</text>
</comment>
<dbReference type="FunFam" id="3.10.129.10:FF:000001">
    <property type="entry name" value="3-hydroxyacyl-[acyl-carrier-protein] dehydratase FabZ"/>
    <property type="match status" value="1"/>
</dbReference>
<evidence type="ECO:0000256" key="6">
    <source>
        <dbReference type="ARBA" id="ARBA00023098"/>
    </source>
</evidence>
<keyword evidence="4 9" id="KW-0444">Lipid biosynthesis</keyword>
<dbReference type="GO" id="GO:0009245">
    <property type="term" value="P:lipid A biosynthetic process"/>
    <property type="evidence" value="ECO:0007669"/>
    <property type="project" value="UniProtKB-UniRule"/>
</dbReference>
<keyword evidence="7 9" id="KW-0456">Lyase</keyword>
<dbReference type="Pfam" id="PF07977">
    <property type="entry name" value="FabA"/>
    <property type="match status" value="1"/>
</dbReference>
<feature type="active site" evidence="9">
    <location>
        <position position="62"/>
    </location>
</feature>
<proteinExistence type="inferred from homology"/>
<dbReference type="NCBIfam" id="TIGR01750">
    <property type="entry name" value="fabZ"/>
    <property type="match status" value="1"/>
</dbReference>
<accession>N9DRD7</accession>
<dbReference type="PATRIC" id="fig|1120925.3.peg.1901"/>
<dbReference type="eggNOG" id="COG0764">
    <property type="taxonomic scope" value="Bacteria"/>
</dbReference>
<evidence type="ECO:0000256" key="5">
    <source>
        <dbReference type="ARBA" id="ARBA00022556"/>
    </source>
</evidence>
<evidence type="ECO:0000256" key="2">
    <source>
        <dbReference type="ARBA" id="ARBA00009174"/>
    </source>
</evidence>
<evidence type="ECO:0000256" key="3">
    <source>
        <dbReference type="ARBA" id="ARBA00022490"/>
    </source>
</evidence>
<protein>
    <recommendedName>
        <fullName evidence="9">3-hydroxyacyl-[acyl-carrier-protein] dehydratase FabZ</fullName>
        <ecNumber evidence="9">4.2.1.59</ecNumber>
    </recommendedName>
    <alternativeName>
        <fullName evidence="9">(3R)-hydroxymyristoyl-[acyl-carrier-protein] dehydratase</fullName>
        <shortName evidence="9">(3R)-hydroxymyristoyl-ACP dehydrase</shortName>
    </alternativeName>
    <alternativeName>
        <fullName evidence="9">Beta-hydroxyacyl-ACP dehydratase</fullName>
    </alternativeName>
</protein>
<dbReference type="Proteomes" id="UP000018460">
    <property type="component" value="Unassembled WGS sequence"/>
</dbReference>
<dbReference type="EC" id="4.2.1.59" evidence="9"/>
<keyword evidence="5 9" id="KW-0441">Lipid A biosynthesis</keyword>
<dbReference type="SUPFAM" id="SSF54637">
    <property type="entry name" value="Thioesterase/thiol ester dehydrase-isomerase"/>
    <property type="match status" value="1"/>
</dbReference>
<dbReference type="Gene3D" id="3.10.129.10">
    <property type="entry name" value="Hotdog Thioesterase"/>
    <property type="match status" value="1"/>
</dbReference>
<dbReference type="EMBL" id="APQD01000012">
    <property type="protein sequence ID" value="ENV83028.1"/>
    <property type="molecule type" value="Genomic_DNA"/>
</dbReference>
<dbReference type="InterPro" id="IPR010084">
    <property type="entry name" value="FabZ"/>
</dbReference>
<dbReference type="PANTHER" id="PTHR30272:SF1">
    <property type="entry name" value="3-HYDROXYACYL-[ACYL-CARRIER-PROTEIN] DEHYDRATASE"/>
    <property type="match status" value="1"/>
</dbReference>
<comment type="subcellular location">
    <subcellularLocation>
        <location evidence="1 9">Cytoplasm</location>
    </subcellularLocation>
</comment>
<dbReference type="HAMAP" id="MF_00406">
    <property type="entry name" value="FabZ"/>
    <property type="match status" value="1"/>
</dbReference>
<keyword evidence="3 9" id="KW-0963">Cytoplasm</keyword>
<name>N9DRD7_9GAMM</name>